<organism evidence="1 2">
    <name type="scientific">Trichonephila clavipes</name>
    <name type="common">Golden silk orbweaver</name>
    <name type="synonym">Nephila clavipes</name>
    <dbReference type="NCBI Taxonomy" id="2585209"/>
    <lineage>
        <taxon>Eukaryota</taxon>
        <taxon>Metazoa</taxon>
        <taxon>Ecdysozoa</taxon>
        <taxon>Arthropoda</taxon>
        <taxon>Chelicerata</taxon>
        <taxon>Arachnida</taxon>
        <taxon>Araneae</taxon>
        <taxon>Araneomorphae</taxon>
        <taxon>Entelegynae</taxon>
        <taxon>Araneoidea</taxon>
        <taxon>Nephilidae</taxon>
        <taxon>Trichonephila</taxon>
    </lineage>
</organism>
<dbReference type="Proteomes" id="UP000887159">
    <property type="component" value="Unassembled WGS sequence"/>
</dbReference>
<dbReference type="EMBL" id="BMAU01021235">
    <property type="protein sequence ID" value="GFY03206.1"/>
    <property type="molecule type" value="Genomic_DNA"/>
</dbReference>
<gene>
    <name evidence="1" type="ORF">TNCV_4588071</name>
</gene>
<name>A0A8X6RYU4_TRICX</name>
<evidence type="ECO:0000313" key="2">
    <source>
        <dbReference type="Proteomes" id="UP000887159"/>
    </source>
</evidence>
<protein>
    <submittedName>
        <fullName evidence="1">Uncharacterized protein</fullName>
    </submittedName>
</protein>
<dbReference type="AlphaFoldDB" id="A0A8X6RYU4"/>
<comment type="caution">
    <text evidence="1">The sequence shown here is derived from an EMBL/GenBank/DDBJ whole genome shotgun (WGS) entry which is preliminary data.</text>
</comment>
<sequence length="69" mass="7936">MTTTSYRRHSAVGVRPFSVEAILWCRLRLVARGTMTTTSYHSRSAEGVRHFFRRGATQLFGRVLVHAER</sequence>
<keyword evidence="2" id="KW-1185">Reference proteome</keyword>
<reference evidence="1" key="1">
    <citation type="submission" date="2020-08" db="EMBL/GenBank/DDBJ databases">
        <title>Multicomponent nature underlies the extraordinary mechanical properties of spider dragline silk.</title>
        <authorList>
            <person name="Kono N."/>
            <person name="Nakamura H."/>
            <person name="Mori M."/>
            <person name="Yoshida Y."/>
            <person name="Ohtoshi R."/>
            <person name="Malay A.D."/>
            <person name="Moran D.A.P."/>
            <person name="Tomita M."/>
            <person name="Numata K."/>
            <person name="Arakawa K."/>
        </authorList>
    </citation>
    <scope>NUCLEOTIDE SEQUENCE</scope>
</reference>
<accession>A0A8X6RYU4</accession>
<evidence type="ECO:0000313" key="1">
    <source>
        <dbReference type="EMBL" id="GFY03206.1"/>
    </source>
</evidence>
<proteinExistence type="predicted"/>